<organism evidence="6 7">
    <name type="scientific">Peteryoungia algae</name>
    <dbReference type="NCBI Taxonomy" id="2919917"/>
    <lineage>
        <taxon>Bacteria</taxon>
        <taxon>Pseudomonadati</taxon>
        <taxon>Pseudomonadota</taxon>
        <taxon>Alphaproteobacteria</taxon>
        <taxon>Hyphomicrobiales</taxon>
        <taxon>Rhizobiaceae</taxon>
        <taxon>Peteryoungia</taxon>
    </lineage>
</organism>
<proteinExistence type="predicted"/>
<feature type="domain" description="Response regulatory" evidence="5">
    <location>
        <begin position="3"/>
        <end position="118"/>
    </location>
</feature>
<evidence type="ECO:0000259" key="5">
    <source>
        <dbReference type="PROSITE" id="PS50110"/>
    </source>
</evidence>
<keyword evidence="7" id="KW-1185">Reference proteome</keyword>
<dbReference type="PRINTS" id="PR00038">
    <property type="entry name" value="HTHLUXR"/>
</dbReference>
<dbReference type="InterPro" id="IPR016032">
    <property type="entry name" value="Sig_transdc_resp-reg_C-effctor"/>
</dbReference>
<sequence>MISILIADDHPIFRQGLALTLAEAEDFRLCAEVATAEDAYRTTVQLKPDLLLLDLSMPGGGQSVIEQIVREAPDTHVVVLTASEDSVDLSAAISAGASGFIVKGVGGRSLINILRDIRDGQHYITPSLANRVLGELAQGGAPGNLEQPGARARRERLEALTPREREIMALVAKGSSNRRIAEQLGIEEKTVKHHMTRILAKLKAVNRTEAAMQFRDFENAIEEN</sequence>
<geneLocation type="plasmid" evidence="6">
    <name>unnamed</name>
</geneLocation>
<dbReference type="SUPFAM" id="SSF46894">
    <property type="entry name" value="C-terminal effector domain of the bipartite response regulators"/>
    <property type="match status" value="1"/>
</dbReference>
<dbReference type="InterPro" id="IPR001789">
    <property type="entry name" value="Sig_transdc_resp-reg_receiver"/>
</dbReference>
<evidence type="ECO:0000256" key="2">
    <source>
        <dbReference type="ARBA" id="ARBA00023125"/>
    </source>
</evidence>
<feature type="modified residue" description="4-aspartylphosphate" evidence="3">
    <location>
        <position position="54"/>
    </location>
</feature>
<evidence type="ECO:0000313" key="6">
    <source>
        <dbReference type="EMBL" id="MCJ8240629.1"/>
    </source>
</evidence>
<dbReference type="SUPFAM" id="SSF52172">
    <property type="entry name" value="CheY-like"/>
    <property type="match status" value="1"/>
</dbReference>
<dbReference type="PROSITE" id="PS50043">
    <property type="entry name" value="HTH_LUXR_2"/>
    <property type="match status" value="1"/>
</dbReference>
<dbReference type="CDD" id="cd17535">
    <property type="entry name" value="REC_NarL-like"/>
    <property type="match status" value="1"/>
</dbReference>
<dbReference type="GO" id="GO:0016787">
    <property type="term" value="F:hydrolase activity"/>
    <property type="evidence" value="ECO:0007669"/>
    <property type="project" value="UniProtKB-KW"/>
</dbReference>
<evidence type="ECO:0000256" key="3">
    <source>
        <dbReference type="PROSITE-ProRule" id="PRU00169"/>
    </source>
</evidence>
<name>A0ABT0D5P4_9HYPH</name>
<keyword evidence="6" id="KW-0378">Hydrolase</keyword>
<evidence type="ECO:0000313" key="7">
    <source>
        <dbReference type="Proteomes" id="UP001522662"/>
    </source>
</evidence>
<dbReference type="CDD" id="cd06170">
    <property type="entry name" value="LuxR_C_like"/>
    <property type="match status" value="1"/>
</dbReference>
<dbReference type="PROSITE" id="PS50110">
    <property type="entry name" value="RESPONSE_REGULATORY"/>
    <property type="match status" value="1"/>
</dbReference>
<dbReference type="SMART" id="SM00421">
    <property type="entry name" value="HTH_LUXR"/>
    <property type="match status" value="1"/>
</dbReference>
<dbReference type="InterPro" id="IPR011006">
    <property type="entry name" value="CheY-like_superfamily"/>
</dbReference>
<dbReference type="Gene3D" id="3.40.50.2300">
    <property type="match status" value="1"/>
</dbReference>
<keyword evidence="6" id="KW-0614">Plasmid</keyword>
<dbReference type="Pfam" id="PF00196">
    <property type="entry name" value="GerE"/>
    <property type="match status" value="1"/>
</dbReference>
<dbReference type="RefSeq" id="WP_245137938.1">
    <property type="nucleotide sequence ID" value="NZ_CP128477.1"/>
</dbReference>
<keyword evidence="1 3" id="KW-0597">Phosphoprotein</keyword>
<gene>
    <name evidence="6" type="ORF">MKJ03_20030</name>
</gene>
<dbReference type="PANTHER" id="PTHR43214">
    <property type="entry name" value="TWO-COMPONENT RESPONSE REGULATOR"/>
    <property type="match status" value="1"/>
</dbReference>
<keyword evidence="2" id="KW-0238">DNA-binding</keyword>
<dbReference type="InterPro" id="IPR000792">
    <property type="entry name" value="Tscrpt_reg_LuxR_C"/>
</dbReference>
<dbReference type="InterPro" id="IPR058245">
    <property type="entry name" value="NreC/VraR/RcsB-like_REC"/>
</dbReference>
<accession>A0ABT0D5P4</accession>
<dbReference type="InterPro" id="IPR039420">
    <property type="entry name" value="WalR-like"/>
</dbReference>
<dbReference type="Pfam" id="PF00072">
    <property type="entry name" value="Response_reg"/>
    <property type="match status" value="1"/>
</dbReference>
<dbReference type="Proteomes" id="UP001522662">
    <property type="component" value="Unassembled WGS sequence"/>
</dbReference>
<reference evidence="6 7" key="1">
    <citation type="submission" date="2022-03" db="EMBL/GenBank/DDBJ databases">
        <title>Rhizobium SSM4.3 sp. nov., isolated from Sediment (Gouqi Island).</title>
        <authorList>
            <person name="Chen G."/>
        </authorList>
    </citation>
    <scope>NUCLEOTIDE SEQUENCE [LARGE SCALE GENOMIC DNA]</scope>
    <source>
        <strain evidence="6 7">SSM4.3</strain>
        <plasmid evidence="6">unnamed</plasmid>
    </source>
</reference>
<protein>
    <submittedName>
        <fullName evidence="6">Response regulator transcription factor</fullName>
    </submittedName>
</protein>
<evidence type="ECO:0000256" key="1">
    <source>
        <dbReference type="ARBA" id="ARBA00022553"/>
    </source>
</evidence>
<dbReference type="SMART" id="SM00448">
    <property type="entry name" value="REC"/>
    <property type="match status" value="1"/>
</dbReference>
<comment type="caution">
    <text evidence="6">The sequence shown here is derived from an EMBL/GenBank/DDBJ whole genome shotgun (WGS) entry which is preliminary data.</text>
</comment>
<feature type="domain" description="HTH luxR-type" evidence="4">
    <location>
        <begin position="153"/>
        <end position="218"/>
    </location>
</feature>
<dbReference type="PROSITE" id="PS00622">
    <property type="entry name" value="HTH_LUXR_1"/>
    <property type="match status" value="1"/>
</dbReference>
<evidence type="ECO:0000259" key="4">
    <source>
        <dbReference type="PROSITE" id="PS50043"/>
    </source>
</evidence>
<dbReference type="EMBL" id="JALAYX010000006">
    <property type="protein sequence ID" value="MCJ8240629.1"/>
    <property type="molecule type" value="Genomic_DNA"/>
</dbReference>